<accession>A0A151XGS5</accession>
<gene>
    <name evidence="2" type="ORF">ALC60_01269</name>
</gene>
<evidence type="ECO:0000313" key="2">
    <source>
        <dbReference type="EMBL" id="KYQ59603.1"/>
    </source>
</evidence>
<keyword evidence="3" id="KW-1185">Reference proteome</keyword>
<dbReference type="AlphaFoldDB" id="A0A151XGS5"/>
<dbReference type="EMBL" id="KQ982138">
    <property type="protein sequence ID" value="KYQ59603.1"/>
    <property type="molecule type" value="Genomic_DNA"/>
</dbReference>
<dbReference type="Proteomes" id="UP000075809">
    <property type="component" value="Unassembled WGS sequence"/>
</dbReference>
<protein>
    <submittedName>
        <fullName evidence="2">Uncharacterized protein</fullName>
    </submittedName>
</protein>
<feature type="region of interest" description="Disordered" evidence="1">
    <location>
        <begin position="66"/>
        <end position="95"/>
    </location>
</feature>
<sequence>MMRGLRALHWSTTMERRKITRAQKTCSYSRLQECQGSLTPRLLLLLLTMRAALSYCSRSLEDRRRHRGLQSNIRPGEAECRPPMRPSNATEIPTA</sequence>
<proteinExistence type="predicted"/>
<evidence type="ECO:0000313" key="3">
    <source>
        <dbReference type="Proteomes" id="UP000075809"/>
    </source>
</evidence>
<organism evidence="2 3">
    <name type="scientific">Mycetomoellerius zeteki</name>
    <dbReference type="NCBI Taxonomy" id="64791"/>
    <lineage>
        <taxon>Eukaryota</taxon>
        <taxon>Metazoa</taxon>
        <taxon>Ecdysozoa</taxon>
        <taxon>Arthropoda</taxon>
        <taxon>Hexapoda</taxon>
        <taxon>Insecta</taxon>
        <taxon>Pterygota</taxon>
        <taxon>Neoptera</taxon>
        <taxon>Endopterygota</taxon>
        <taxon>Hymenoptera</taxon>
        <taxon>Apocrita</taxon>
        <taxon>Aculeata</taxon>
        <taxon>Formicoidea</taxon>
        <taxon>Formicidae</taxon>
        <taxon>Myrmicinae</taxon>
        <taxon>Mycetomoellerius</taxon>
    </lineage>
</organism>
<evidence type="ECO:0000256" key="1">
    <source>
        <dbReference type="SAM" id="MobiDB-lite"/>
    </source>
</evidence>
<reference evidence="2 3" key="1">
    <citation type="submission" date="2015-09" db="EMBL/GenBank/DDBJ databases">
        <title>Trachymyrmex zeteki WGS genome.</title>
        <authorList>
            <person name="Nygaard S."/>
            <person name="Hu H."/>
            <person name="Boomsma J."/>
            <person name="Zhang G."/>
        </authorList>
    </citation>
    <scope>NUCLEOTIDE SEQUENCE [LARGE SCALE GENOMIC DNA]</scope>
    <source>
        <strain evidence="2">Tzet28-1</strain>
        <tissue evidence="2">Whole body</tissue>
    </source>
</reference>
<name>A0A151XGS5_9HYME</name>